<keyword evidence="11" id="KW-0812">Transmembrane</keyword>
<keyword evidence="6" id="KW-0560">Oxidoreductase</keyword>
<keyword evidence="8" id="KW-0325">Glycoprotein</keyword>
<keyword evidence="9" id="KW-0449">Lipoprotein</keyword>
<dbReference type="InterPro" id="IPR011042">
    <property type="entry name" value="6-blade_b-propeller_TolB-like"/>
</dbReference>
<comment type="similarity">
    <text evidence="10">Belongs to the PQQ oxidoreductase GdhB family.</text>
</comment>
<evidence type="ECO:0000256" key="9">
    <source>
        <dbReference type="ARBA" id="ARBA00023288"/>
    </source>
</evidence>
<dbReference type="OrthoDB" id="10266706at2759"/>
<keyword evidence="3" id="KW-1003">Cell membrane</keyword>
<protein>
    <recommendedName>
        <fullName evidence="12">Glucose/Sorbosone dehydrogenase domain-containing protein</fullName>
    </recommendedName>
</protein>
<name>A0A9Q1RD09_9SOLA</name>
<evidence type="ECO:0000256" key="5">
    <source>
        <dbReference type="ARBA" id="ARBA00022891"/>
    </source>
</evidence>
<evidence type="ECO:0000256" key="3">
    <source>
        <dbReference type="ARBA" id="ARBA00022475"/>
    </source>
</evidence>
<dbReference type="AlphaFoldDB" id="A0A9Q1RD09"/>
<proteinExistence type="inferred from homology"/>
<accession>A0A9Q1RD09</accession>
<evidence type="ECO:0000259" key="12">
    <source>
        <dbReference type="Pfam" id="PF07995"/>
    </source>
</evidence>
<evidence type="ECO:0000313" key="14">
    <source>
        <dbReference type="Proteomes" id="UP001152561"/>
    </source>
</evidence>
<evidence type="ECO:0000256" key="6">
    <source>
        <dbReference type="ARBA" id="ARBA00023002"/>
    </source>
</evidence>
<dbReference type="Pfam" id="PF07995">
    <property type="entry name" value="GSDH"/>
    <property type="match status" value="1"/>
</dbReference>
<gene>
    <name evidence="13" type="ORF">K7X08_024529</name>
</gene>
<reference evidence="14" key="1">
    <citation type="journal article" date="2023" name="Proc. Natl. Acad. Sci. U.S.A.">
        <title>Genomic and structural basis for evolution of tropane alkaloid biosynthesis.</title>
        <authorList>
            <person name="Wanga Y.-J."/>
            <person name="Taina T."/>
            <person name="Yua J.-Y."/>
            <person name="Lia J."/>
            <person name="Xua B."/>
            <person name="Chenc J."/>
            <person name="D'Auriad J.C."/>
            <person name="Huanga J.-P."/>
            <person name="Huanga S.-X."/>
        </authorList>
    </citation>
    <scope>NUCLEOTIDE SEQUENCE [LARGE SCALE GENOMIC DNA]</scope>
    <source>
        <strain evidence="14">cv. KIB-2019</strain>
    </source>
</reference>
<dbReference type="InterPro" id="IPR011041">
    <property type="entry name" value="Quinoprot_gluc/sorb_DH_b-prop"/>
</dbReference>
<evidence type="ECO:0000256" key="2">
    <source>
        <dbReference type="ARBA" id="ARBA00004193"/>
    </source>
</evidence>
<dbReference type="GO" id="GO:0016491">
    <property type="term" value="F:oxidoreductase activity"/>
    <property type="evidence" value="ECO:0007669"/>
    <property type="project" value="UniProtKB-KW"/>
</dbReference>
<comment type="caution">
    <text evidence="13">The sequence shown here is derived from an EMBL/GenBank/DDBJ whole genome shotgun (WGS) entry which is preliminary data.</text>
</comment>
<comment type="cofactor">
    <cofactor evidence="1">
        <name>pyrroloquinoline quinone</name>
        <dbReference type="ChEBI" id="CHEBI:58442"/>
    </cofactor>
</comment>
<sequence>MKLIKRQMVFALRKLEMDLILVWLHTLMALTVSFLWNQQGKVLIATVPEDGSYGSLELDESNPFLDITDQVLFGAQFGVMGMEFHPSFLVVMGSSHFLTILLLNFLLLLCPCYSLPLCTDSRAPLPQNTPLTFCPYNGTSCCSSGDDKQLKNQFNAMNISDSGCASLVKPILCVKCDQFSADLFSTSSAPRQLPILCNSTTSATSTQSSQAMNDFCSKVWTTCQNVSIMNSPFAASLKGQVPTPVKSNSTKLTDLWQSQDDFCNVFGGASGDGSVCFAGEPVTLNTTEPPRPPGGLCLEKIGNGSYLDMAAHPDGSNHAFFSNQQGKIWLATIPEVDSGKVLELDETNPFLDLTDEVHFDTQFGMMGIAFHPKFSQNGRFFASFNCNKQTWAGCAGRCSCNSDVDCDPSKLPSDSGTRPCQFQAVIAEFTVNGTASQPSEAKSASPKEVRRIFTMGLPFTSHHGGQILFGPRDGYLYFMMGDGGGTGDAYNFSQNKKSLLGKIMRLDVDSTPSAAEISKLGLWGNYTIPKDNPYIEDKELQPEIWALGMRNPWRCSFDSARPSYFMCADVGEDHYEEVDIITKGGNYGWNMYEGARLFTPPKTPAENTSMSSINPIFPVMGYNHSDINKKEGSASITGGYFYRSTTDPCMSGRYLYADLYGNAMWAGTESPEDSGAFNTTKISFTCAGNSPINCALVPGSSVPALGYIFSYGEDNNKDVYLLASSGVYRVVRPSRCKYTCAKENATDIATPAPGASPPSAAVIFTGSYKNLVLLLSFCLMVIS</sequence>
<evidence type="ECO:0000256" key="1">
    <source>
        <dbReference type="ARBA" id="ARBA00001931"/>
    </source>
</evidence>
<keyword evidence="4" id="KW-0732">Signal</keyword>
<dbReference type="FunFam" id="2.120.10.30:FF:000067">
    <property type="entry name" value="HHIP-like 1"/>
    <property type="match status" value="1"/>
</dbReference>
<evidence type="ECO:0000256" key="8">
    <source>
        <dbReference type="ARBA" id="ARBA00023180"/>
    </source>
</evidence>
<dbReference type="PANTHER" id="PTHR19328:SF67">
    <property type="entry name" value="HIPL1 PROTEIN-LIKE"/>
    <property type="match status" value="1"/>
</dbReference>
<comment type="subcellular location">
    <subcellularLocation>
        <location evidence="2">Cell membrane</location>
        <topology evidence="2">Lipid-anchor</topology>
    </subcellularLocation>
</comment>
<feature type="transmembrane region" description="Helical" evidence="11">
    <location>
        <begin position="20"/>
        <end position="36"/>
    </location>
</feature>
<organism evidence="13 14">
    <name type="scientific">Anisodus acutangulus</name>
    <dbReference type="NCBI Taxonomy" id="402998"/>
    <lineage>
        <taxon>Eukaryota</taxon>
        <taxon>Viridiplantae</taxon>
        <taxon>Streptophyta</taxon>
        <taxon>Embryophyta</taxon>
        <taxon>Tracheophyta</taxon>
        <taxon>Spermatophyta</taxon>
        <taxon>Magnoliopsida</taxon>
        <taxon>eudicotyledons</taxon>
        <taxon>Gunneridae</taxon>
        <taxon>Pentapetalae</taxon>
        <taxon>asterids</taxon>
        <taxon>lamiids</taxon>
        <taxon>Solanales</taxon>
        <taxon>Solanaceae</taxon>
        <taxon>Solanoideae</taxon>
        <taxon>Hyoscyameae</taxon>
        <taxon>Anisodus</taxon>
    </lineage>
</organism>
<evidence type="ECO:0000256" key="11">
    <source>
        <dbReference type="SAM" id="Phobius"/>
    </source>
</evidence>
<dbReference type="SUPFAM" id="SSF50952">
    <property type="entry name" value="Soluble quinoprotein glucose dehydrogenase"/>
    <property type="match status" value="1"/>
</dbReference>
<evidence type="ECO:0000256" key="10">
    <source>
        <dbReference type="ARBA" id="ARBA00061483"/>
    </source>
</evidence>
<evidence type="ECO:0000313" key="13">
    <source>
        <dbReference type="EMBL" id="KAJ8553851.1"/>
    </source>
</evidence>
<keyword evidence="7 11" id="KW-0472">Membrane</keyword>
<evidence type="ECO:0000256" key="7">
    <source>
        <dbReference type="ARBA" id="ARBA00023136"/>
    </source>
</evidence>
<keyword evidence="14" id="KW-1185">Reference proteome</keyword>
<dbReference type="Gene3D" id="2.120.10.30">
    <property type="entry name" value="TolB, C-terminal domain"/>
    <property type="match status" value="1"/>
</dbReference>
<dbReference type="GO" id="GO:0005886">
    <property type="term" value="C:plasma membrane"/>
    <property type="evidence" value="ECO:0007669"/>
    <property type="project" value="UniProtKB-SubCell"/>
</dbReference>
<dbReference type="InterPro" id="IPR012938">
    <property type="entry name" value="Glc/Sorbosone_DH"/>
</dbReference>
<feature type="domain" description="Glucose/Sorbosone dehydrogenase" evidence="12">
    <location>
        <begin position="308"/>
        <end position="661"/>
    </location>
</feature>
<keyword evidence="11" id="KW-1133">Transmembrane helix</keyword>
<dbReference type="EMBL" id="JAJAGQ010000009">
    <property type="protein sequence ID" value="KAJ8553851.1"/>
    <property type="molecule type" value="Genomic_DNA"/>
</dbReference>
<dbReference type="PANTHER" id="PTHR19328">
    <property type="entry name" value="HEDGEHOG-INTERACTING PROTEIN"/>
    <property type="match status" value="1"/>
</dbReference>
<keyword evidence="5" id="KW-0634">PQQ</keyword>
<evidence type="ECO:0000256" key="4">
    <source>
        <dbReference type="ARBA" id="ARBA00022729"/>
    </source>
</evidence>
<dbReference type="Proteomes" id="UP001152561">
    <property type="component" value="Unassembled WGS sequence"/>
</dbReference>